<dbReference type="AlphaFoldDB" id="A0A3M2LNI3"/>
<feature type="region of interest" description="Disordered" evidence="1">
    <location>
        <begin position="54"/>
        <end position="96"/>
    </location>
</feature>
<feature type="compositionally biased region" description="Basic and acidic residues" evidence="1">
    <location>
        <begin position="79"/>
        <end position="96"/>
    </location>
</feature>
<proteinExistence type="predicted"/>
<reference evidence="3 4" key="1">
    <citation type="submission" date="2018-10" db="EMBL/GenBank/DDBJ databases">
        <title>Isolation from soil.</title>
        <authorList>
            <person name="Hu J."/>
        </authorList>
    </citation>
    <scope>NUCLEOTIDE SEQUENCE [LARGE SCALE GENOMIC DNA]</scope>
    <source>
        <strain evidence="3 4">NEAU-Ht49</strain>
    </source>
</reference>
<gene>
    <name evidence="3" type="ORF">EBO15_35295</name>
</gene>
<name>A0A3M2LNI3_9ACTN</name>
<feature type="transmembrane region" description="Helical" evidence="2">
    <location>
        <begin position="16"/>
        <end position="41"/>
    </location>
</feature>
<keyword evidence="2" id="KW-1133">Transmembrane helix</keyword>
<evidence type="ECO:0000256" key="2">
    <source>
        <dbReference type="SAM" id="Phobius"/>
    </source>
</evidence>
<dbReference type="EMBL" id="RFFG01000102">
    <property type="protein sequence ID" value="RMI37645.1"/>
    <property type="molecule type" value="Genomic_DNA"/>
</dbReference>
<sequence>MESHMLAIGSHLGGDIGIWLGPIVGALAVVAMLVITGRGLIGTLAAGRRRTVRKVDESHTDSREHGGFYKYEPGMYSHSDVEDRPPLDKEDVLQPQ</sequence>
<accession>A0A3M2LNI3</accession>
<comment type="caution">
    <text evidence="3">The sequence shown here is derived from an EMBL/GenBank/DDBJ whole genome shotgun (WGS) entry which is preliminary data.</text>
</comment>
<feature type="compositionally biased region" description="Basic and acidic residues" evidence="1">
    <location>
        <begin position="54"/>
        <end position="67"/>
    </location>
</feature>
<keyword evidence="4" id="KW-1185">Reference proteome</keyword>
<evidence type="ECO:0000313" key="4">
    <source>
        <dbReference type="Proteomes" id="UP000282674"/>
    </source>
</evidence>
<protein>
    <submittedName>
        <fullName evidence="3">Uncharacterized protein</fullName>
    </submittedName>
</protein>
<organism evidence="3 4">
    <name type="scientific">Actinomadura harenae</name>
    <dbReference type="NCBI Taxonomy" id="2483351"/>
    <lineage>
        <taxon>Bacteria</taxon>
        <taxon>Bacillati</taxon>
        <taxon>Actinomycetota</taxon>
        <taxon>Actinomycetes</taxon>
        <taxon>Streptosporangiales</taxon>
        <taxon>Thermomonosporaceae</taxon>
        <taxon>Actinomadura</taxon>
    </lineage>
</organism>
<evidence type="ECO:0000256" key="1">
    <source>
        <dbReference type="SAM" id="MobiDB-lite"/>
    </source>
</evidence>
<keyword evidence="2" id="KW-0812">Transmembrane</keyword>
<dbReference type="Proteomes" id="UP000282674">
    <property type="component" value="Unassembled WGS sequence"/>
</dbReference>
<evidence type="ECO:0000313" key="3">
    <source>
        <dbReference type="EMBL" id="RMI37645.1"/>
    </source>
</evidence>
<keyword evidence="2" id="KW-0472">Membrane</keyword>